<dbReference type="Proteomes" id="UP001059971">
    <property type="component" value="Chromosome 1"/>
</dbReference>
<reference evidence="2" key="1">
    <citation type="submission" date="2018-07" db="EMBL/GenBank/DDBJ databases">
        <title>Complete genome sequence of Sphingomonas bisphenolicum strain AO1, a bisphenol A degradative bacterium isolated from Japanese farm field.</title>
        <authorList>
            <person name="Murakami M."/>
            <person name="Koh M."/>
            <person name="Koba S."/>
            <person name="Matsumura Y."/>
        </authorList>
    </citation>
    <scope>NUCLEOTIDE SEQUENCE</scope>
    <source>
        <strain evidence="2">AO1</strain>
    </source>
</reference>
<gene>
    <name evidence="2" type="ORF">SBA_ch1_27600</name>
</gene>
<feature type="region of interest" description="Disordered" evidence="1">
    <location>
        <begin position="125"/>
        <end position="160"/>
    </location>
</feature>
<name>A0ABM7FZM6_9SPHN</name>
<feature type="compositionally biased region" description="Basic and acidic residues" evidence="1">
    <location>
        <begin position="125"/>
        <end position="151"/>
    </location>
</feature>
<protein>
    <recommendedName>
        <fullName evidence="4">Cell envelope biogenesis protein TolA</fullName>
    </recommendedName>
</protein>
<evidence type="ECO:0000313" key="2">
    <source>
        <dbReference type="EMBL" id="BBF70560.1"/>
    </source>
</evidence>
<sequence>MTSRKAALEAWGARSDLFASGIAEQVTDPVLTRAALAQPGRVIRTPRGTSAEHLAAAGKVKIAPSARGKRPPARNLKEATPPPDHKPKASRAKLSKIEEGIAKIDDIFARRLSDIDARIDALRKEREQVREERDRARSRLEDRRDREEKAYRAAMTRWEG</sequence>
<keyword evidence="3" id="KW-1185">Reference proteome</keyword>
<organism evidence="2 3">
    <name type="scientific">Sphingomonas bisphenolicum</name>
    <dbReference type="NCBI Taxonomy" id="296544"/>
    <lineage>
        <taxon>Bacteria</taxon>
        <taxon>Pseudomonadati</taxon>
        <taxon>Pseudomonadota</taxon>
        <taxon>Alphaproteobacteria</taxon>
        <taxon>Sphingomonadales</taxon>
        <taxon>Sphingomonadaceae</taxon>
        <taxon>Sphingomonas</taxon>
    </lineage>
</organism>
<feature type="region of interest" description="Disordered" evidence="1">
    <location>
        <begin position="62"/>
        <end position="95"/>
    </location>
</feature>
<accession>A0ABM7FZM6</accession>
<evidence type="ECO:0000313" key="3">
    <source>
        <dbReference type="Proteomes" id="UP001059971"/>
    </source>
</evidence>
<evidence type="ECO:0000256" key="1">
    <source>
        <dbReference type="SAM" id="MobiDB-lite"/>
    </source>
</evidence>
<evidence type="ECO:0008006" key="4">
    <source>
        <dbReference type="Google" id="ProtNLM"/>
    </source>
</evidence>
<dbReference type="EMBL" id="AP018817">
    <property type="protein sequence ID" value="BBF70560.1"/>
    <property type="molecule type" value="Genomic_DNA"/>
</dbReference>
<proteinExistence type="predicted"/>